<evidence type="ECO:0000313" key="2">
    <source>
        <dbReference type="Proteomes" id="UP001056120"/>
    </source>
</evidence>
<evidence type="ECO:0000313" key="1">
    <source>
        <dbReference type="EMBL" id="KAI3755577.1"/>
    </source>
</evidence>
<accession>A0ACB9EAU8</accession>
<reference evidence="1 2" key="2">
    <citation type="journal article" date="2022" name="Mol. Ecol. Resour.">
        <title>The genomes of chicory, endive, great burdock and yacon provide insights into Asteraceae paleo-polyploidization history and plant inulin production.</title>
        <authorList>
            <person name="Fan W."/>
            <person name="Wang S."/>
            <person name="Wang H."/>
            <person name="Wang A."/>
            <person name="Jiang F."/>
            <person name="Liu H."/>
            <person name="Zhao H."/>
            <person name="Xu D."/>
            <person name="Zhang Y."/>
        </authorList>
    </citation>
    <scope>NUCLEOTIDE SEQUENCE [LARGE SCALE GENOMIC DNA]</scope>
    <source>
        <strain evidence="2">cv. Yunnan</strain>
        <tissue evidence="1">Leaves</tissue>
    </source>
</reference>
<gene>
    <name evidence="1" type="ORF">L1987_55381</name>
</gene>
<name>A0ACB9EAU8_9ASTR</name>
<comment type="caution">
    <text evidence="1">The sequence shown here is derived from an EMBL/GenBank/DDBJ whole genome shotgun (WGS) entry which is preliminary data.</text>
</comment>
<sequence>MNSNHKCPKEQRDALLVFKQNISSSIKRLYSYYDDPRNGFCKDSYDRIRMNWNRSIDCCDWVGITCNNFTGDVISLDLACGMLQGVTKLDILLSGLPKLAAIDLSFSGLSVVTRNDAHYVNLDLYELRLASCNLTVFPDFLRTMKNLRILDLSNNYIQGHIPAWAGEIGGNNLAYLDISDNLITNLSEFSISGMVPQCLRNISSSLASLSIKSNMIQGRFPTTICYMGNLLYLDMSYNSFHGVIPQCFGNMLSRLAMINLEKNKFHGTIPQVYGSCGLVDGLILNGNKLEGEVPRSLATCKSLKILDLGNNQLNGKFPRWLGDLQKLQVLIIRANNLHGTIETPVTKEFLFPSLRVFDIAINGFVGRLPEQYFESFNAIKDVDKGSKTKFVNISGLPSYSINVPVKGLQLLNPPSSFVRFTVIDLSSNRFEGEIPTVIGNLKSLMALNLSNNNLSGQIPHVLGNLFYMEALDLSRNQLVGEIPKSLANLNFLLIFNVSQNHLVGRIPVGAQLETFSEDSYLGNPGLCGLPLTTRCEDLSSPEVEAKGGECINMESVMLGLGCGTLLGLVLGYGMLSTGRPKWLNAVVDAGGHTRKKKRKHVHMRKRN</sequence>
<proteinExistence type="predicted"/>
<organism evidence="1 2">
    <name type="scientific">Smallanthus sonchifolius</name>
    <dbReference type="NCBI Taxonomy" id="185202"/>
    <lineage>
        <taxon>Eukaryota</taxon>
        <taxon>Viridiplantae</taxon>
        <taxon>Streptophyta</taxon>
        <taxon>Embryophyta</taxon>
        <taxon>Tracheophyta</taxon>
        <taxon>Spermatophyta</taxon>
        <taxon>Magnoliopsida</taxon>
        <taxon>eudicotyledons</taxon>
        <taxon>Gunneridae</taxon>
        <taxon>Pentapetalae</taxon>
        <taxon>asterids</taxon>
        <taxon>campanulids</taxon>
        <taxon>Asterales</taxon>
        <taxon>Asteraceae</taxon>
        <taxon>Asteroideae</taxon>
        <taxon>Heliantheae alliance</taxon>
        <taxon>Millerieae</taxon>
        <taxon>Smallanthus</taxon>
    </lineage>
</organism>
<keyword evidence="2" id="KW-1185">Reference proteome</keyword>
<dbReference type="Proteomes" id="UP001056120">
    <property type="component" value="Linkage Group LG18"/>
</dbReference>
<dbReference type="EMBL" id="CM042035">
    <property type="protein sequence ID" value="KAI3755577.1"/>
    <property type="molecule type" value="Genomic_DNA"/>
</dbReference>
<reference evidence="2" key="1">
    <citation type="journal article" date="2022" name="Mol. Ecol. Resour.">
        <title>The genomes of chicory, endive, great burdock and yacon provide insights into Asteraceae palaeo-polyploidization history and plant inulin production.</title>
        <authorList>
            <person name="Fan W."/>
            <person name="Wang S."/>
            <person name="Wang H."/>
            <person name="Wang A."/>
            <person name="Jiang F."/>
            <person name="Liu H."/>
            <person name="Zhao H."/>
            <person name="Xu D."/>
            <person name="Zhang Y."/>
        </authorList>
    </citation>
    <scope>NUCLEOTIDE SEQUENCE [LARGE SCALE GENOMIC DNA]</scope>
    <source>
        <strain evidence="2">cv. Yunnan</strain>
    </source>
</reference>
<protein>
    <submittedName>
        <fullName evidence="1">Uncharacterized protein</fullName>
    </submittedName>
</protein>